<dbReference type="Proteomes" id="UP000639859">
    <property type="component" value="Unassembled WGS sequence"/>
</dbReference>
<sequence length="351" mass="37679">MAMGRSAIVLGGGGQIGRAVTRRLLDAGWAVKVVGRGRRPLPAALIERGATFMTADRTAPDALRRAVGAGADALIDVTAYDAEDGRQLLELQRDIGALLVVSSSSVYRDAEGRTLDEARQTGFPALPDPIPESQAVVEPGDATYSTRKVALERVVLDGASCPVSVLRPAAIHGPGSTHPREWWFVKRMLDGRPAIPLAYRGRSRFHTSSVLNIAELVAVCLDRPGTRILNIADPQALSVGEIGTTIARRMRFEGALVGLDDDRFPAPAGRTPWSVPRPFVLDTRAAEALGYAPVADYGATTGEICDDLAQRAAGRDWREAFPILAGYPYDLFDYAAEDEILAISPARRARS</sequence>
<dbReference type="PANTHER" id="PTHR43245">
    <property type="entry name" value="BIFUNCTIONAL POLYMYXIN RESISTANCE PROTEIN ARNA"/>
    <property type="match status" value="1"/>
</dbReference>
<protein>
    <submittedName>
        <fullName evidence="2">NAD-dependent epimerase/dehydratase family protein</fullName>
    </submittedName>
</protein>
<dbReference type="InterPro" id="IPR050177">
    <property type="entry name" value="Lipid_A_modif_metabolic_enz"/>
</dbReference>
<dbReference type="Gene3D" id="3.40.50.720">
    <property type="entry name" value="NAD(P)-binding Rossmann-like Domain"/>
    <property type="match status" value="1"/>
</dbReference>
<proteinExistence type="predicted"/>
<evidence type="ECO:0000313" key="2">
    <source>
        <dbReference type="EMBL" id="MBI1686147.1"/>
    </source>
</evidence>
<dbReference type="PANTHER" id="PTHR43245:SF13">
    <property type="entry name" value="UDP-D-APIOSE_UDP-D-XYLOSE SYNTHASE 2"/>
    <property type="match status" value="1"/>
</dbReference>
<gene>
    <name evidence="2" type="ORF">I4Q42_20970</name>
</gene>
<comment type="caution">
    <text evidence="2">The sequence shown here is derived from an EMBL/GenBank/DDBJ whole genome shotgun (WGS) entry which is preliminary data.</text>
</comment>
<organism evidence="2 3">
    <name type="scientific">Caulobacter hibisci</name>
    <dbReference type="NCBI Taxonomy" id="2035993"/>
    <lineage>
        <taxon>Bacteria</taxon>
        <taxon>Pseudomonadati</taxon>
        <taxon>Pseudomonadota</taxon>
        <taxon>Alphaproteobacteria</taxon>
        <taxon>Caulobacterales</taxon>
        <taxon>Caulobacteraceae</taxon>
        <taxon>Caulobacter</taxon>
    </lineage>
</organism>
<keyword evidence="3" id="KW-1185">Reference proteome</keyword>
<dbReference type="InterPro" id="IPR001509">
    <property type="entry name" value="Epimerase_deHydtase"/>
</dbReference>
<feature type="domain" description="NAD-dependent epimerase/dehydratase" evidence="1">
    <location>
        <begin position="8"/>
        <end position="231"/>
    </location>
</feature>
<name>A0ABS0T2N8_9CAUL</name>
<dbReference type="InterPro" id="IPR036291">
    <property type="entry name" value="NAD(P)-bd_dom_sf"/>
</dbReference>
<dbReference type="RefSeq" id="WP_198578043.1">
    <property type="nucleotide sequence ID" value="NZ_JADWOX010000019.1"/>
</dbReference>
<evidence type="ECO:0000259" key="1">
    <source>
        <dbReference type="Pfam" id="PF01370"/>
    </source>
</evidence>
<dbReference type="Pfam" id="PF01370">
    <property type="entry name" value="Epimerase"/>
    <property type="match status" value="1"/>
</dbReference>
<accession>A0ABS0T2N8</accession>
<dbReference type="EMBL" id="JADWOX010000019">
    <property type="protein sequence ID" value="MBI1686147.1"/>
    <property type="molecule type" value="Genomic_DNA"/>
</dbReference>
<dbReference type="SUPFAM" id="SSF51735">
    <property type="entry name" value="NAD(P)-binding Rossmann-fold domains"/>
    <property type="match status" value="1"/>
</dbReference>
<evidence type="ECO:0000313" key="3">
    <source>
        <dbReference type="Proteomes" id="UP000639859"/>
    </source>
</evidence>
<reference evidence="2 3" key="1">
    <citation type="submission" date="2020-11" db="EMBL/GenBank/DDBJ databases">
        <title>genome sequence of strain KACC 18849.</title>
        <authorList>
            <person name="Gao J."/>
            <person name="Zhang X."/>
        </authorList>
    </citation>
    <scope>NUCLEOTIDE SEQUENCE [LARGE SCALE GENOMIC DNA]</scope>
    <source>
        <strain evidence="2 3">KACC 18849</strain>
    </source>
</reference>